<name>A0AAG5CUA0_ANOAO</name>
<evidence type="ECO:0000256" key="1">
    <source>
        <dbReference type="SAM" id="MobiDB-lite"/>
    </source>
</evidence>
<dbReference type="PANTHER" id="PTHR21580">
    <property type="entry name" value="SHIPPO-1-RELATED"/>
    <property type="match status" value="1"/>
</dbReference>
<dbReference type="PANTHER" id="PTHR21580:SF61">
    <property type="entry name" value="AT18965P"/>
    <property type="match status" value="1"/>
</dbReference>
<reference evidence="2" key="1">
    <citation type="submission" date="2024-04" db="UniProtKB">
        <authorList>
            <consortium name="EnsemblMetazoa"/>
        </authorList>
    </citation>
    <scope>IDENTIFICATION</scope>
    <source>
        <strain evidence="2">EBRO</strain>
    </source>
</reference>
<sequence length="227" mass="25471">MQGPGPAKYKLPSTFGFNEHDPRKERKPMYTMRALPKYNRGGTIGPGPAGYALEKLTRTGKPHDRMYSMGARLQMPKQDLTPGPGAHDNHRVPTMKCNRAPMYSFGKRLDLSNKDIVPGPNRYDGVVHMCRPKAPAYSMRQRTKELEGYVGPGPAKYGLPTCDVTRTRPPNYSMRAAYKPLVERTPHPGPNHYGLMNLQVARTAPSYTFGIRYPQWKLPMVVPGDNC</sequence>
<evidence type="ECO:0000313" key="3">
    <source>
        <dbReference type="Proteomes" id="UP000075880"/>
    </source>
</evidence>
<dbReference type="AlphaFoldDB" id="A0AAG5CUA0"/>
<dbReference type="Pfam" id="PF07004">
    <property type="entry name" value="SHIPPO-rpt"/>
    <property type="match status" value="4"/>
</dbReference>
<dbReference type="InterPro" id="IPR010736">
    <property type="entry name" value="SHIPPO-rpt"/>
</dbReference>
<feature type="region of interest" description="Disordered" evidence="1">
    <location>
        <begin position="1"/>
        <end position="23"/>
    </location>
</feature>
<proteinExistence type="predicted"/>
<evidence type="ECO:0000313" key="2">
    <source>
        <dbReference type="EnsemblMetazoa" id="ENSAATROPP002432"/>
    </source>
</evidence>
<dbReference type="Proteomes" id="UP000075880">
    <property type="component" value="Unassembled WGS sequence"/>
</dbReference>
<organism evidence="2 3">
    <name type="scientific">Anopheles atroparvus</name>
    <name type="common">European mosquito</name>
    <dbReference type="NCBI Taxonomy" id="41427"/>
    <lineage>
        <taxon>Eukaryota</taxon>
        <taxon>Metazoa</taxon>
        <taxon>Ecdysozoa</taxon>
        <taxon>Arthropoda</taxon>
        <taxon>Hexapoda</taxon>
        <taxon>Insecta</taxon>
        <taxon>Pterygota</taxon>
        <taxon>Neoptera</taxon>
        <taxon>Endopterygota</taxon>
        <taxon>Diptera</taxon>
        <taxon>Nematocera</taxon>
        <taxon>Culicoidea</taxon>
        <taxon>Culicidae</taxon>
        <taxon>Anophelinae</taxon>
        <taxon>Anopheles</taxon>
    </lineage>
</organism>
<dbReference type="EnsemblMetazoa" id="ENSAATROPT002535">
    <property type="protein sequence ID" value="ENSAATROPP002432"/>
    <property type="gene ID" value="ENSAATROPG002006"/>
</dbReference>
<protein>
    <recommendedName>
        <fullName evidence="4">Outer dense fiber protein 3</fullName>
    </recommendedName>
</protein>
<accession>A0AAG5CUA0</accession>
<dbReference type="GO" id="GO:0005856">
    <property type="term" value="C:cytoskeleton"/>
    <property type="evidence" value="ECO:0007669"/>
    <property type="project" value="TreeGrafter"/>
</dbReference>
<evidence type="ECO:0008006" key="4">
    <source>
        <dbReference type="Google" id="ProtNLM"/>
    </source>
</evidence>
<keyword evidence="3" id="KW-1185">Reference proteome</keyword>
<dbReference type="InterPro" id="IPR051291">
    <property type="entry name" value="CIMAP"/>
</dbReference>